<dbReference type="GO" id="GO:0004222">
    <property type="term" value="F:metalloendopeptidase activity"/>
    <property type="evidence" value="ECO:0007669"/>
    <property type="project" value="InterPro"/>
</dbReference>
<evidence type="ECO:0000313" key="3">
    <source>
        <dbReference type="EMBL" id="CUI35879.1"/>
    </source>
</evidence>
<dbReference type="InterPro" id="IPR001193">
    <property type="entry name" value="MBTPS2"/>
</dbReference>
<dbReference type="GO" id="GO:0005737">
    <property type="term" value="C:cytoplasm"/>
    <property type="evidence" value="ECO:0007669"/>
    <property type="project" value="TreeGrafter"/>
</dbReference>
<feature type="transmembrane region" description="Helical" evidence="1">
    <location>
        <begin position="289"/>
        <end position="311"/>
    </location>
</feature>
<dbReference type="GO" id="GO:0016020">
    <property type="term" value="C:membrane"/>
    <property type="evidence" value="ECO:0007669"/>
    <property type="project" value="InterPro"/>
</dbReference>
<evidence type="ECO:0000313" key="4">
    <source>
        <dbReference type="Proteomes" id="UP000053096"/>
    </source>
</evidence>
<evidence type="ECO:0000313" key="2">
    <source>
        <dbReference type="EMBL" id="ANY16472.1"/>
    </source>
</evidence>
<accession>A0A0J6F5B8</accession>
<evidence type="ECO:0000256" key="1">
    <source>
        <dbReference type="SAM" id="Phobius"/>
    </source>
</evidence>
<dbReference type="OrthoDB" id="9759690at2"/>
<sequence>MAVTALYSNSWHRVSALRPRLRSHIHIHRHTYRGQTWYVMQDNSNGEFHRYTPEANLLISLMDGRRSVQQIWEIACSQLEDDAMPQDEVIRLLAQLHRADVLVTDRAPDVRDLVQRRRRQRAQKIKQYIGNPSALKLPLVDPDRWLNAGLPYYRWLFTWAGGLLWLAVVLYGASLGAMNWQALTHNVWDQVFSAGNVLAMALVYPVVKAIHELGHACAVKARGGEVHEIGVMFLLLVPIPYVDASAAAGFADKRWRMLVGASGILVELFLAALAMIAWTQLDPGLGRSLAYNVIILCGVSTLFMNGNPLLRYDGYYVLADAIEIPNLAQRANAWLGYLFKRYVLGLAAVEAPRATRGEQWWFAGYALLSFVYRMFVMFLAIFLVAGQFFFFGVLLACWAILNTLVMPLWRLARHLFTDPQIQARRGRSYLITGLCVLAAAGLVGLLPMPSSTDTEGVVWVPPTAQVRAPVAGFVRERQAADDAPVAAGTPLLLLENDELQRRNAMLAAQADEYQARYVQAYAQNQVQAAIARHQWQSLQTERRAIAEQVQSQQVRSQHAGRYVSAQPEDMTGRYVQRGELLGYVLTAAETVRVVVPQSSLERIHRSLAGLRVRLVQDPGREFAARIAREVPAATDELPSLALSLQGGGSIGVDPRKSQEGRAKSAENLFVMDLLLPEDAPRAYLGARVYVKFSHEPRPLALQAYDAVRQMVLRQLKL</sequence>
<dbReference type="AlphaFoldDB" id="A0A0J6F5B8"/>
<accession>A0A0M7CB94</accession>
<keyword evidence="1" id="KW-1133">Transmembrane helix</keyword>
<dbReference type="Gene3D" id="1.10.10.1150">
    <property type="entry name" value="Coenzyme PQQ synthesis protein D (PqqD)"/>
    <property type="match status" value="1"/>
</dbReference>
<dbReference type="Proteomes" id="UP000092950">
    <property type="component" value="Chromosome"/>
</dbReference>
<dbReference type="KEGG" id="bpdz:BBN53_11535"/>
<feature type="transmembrane region" description="Helical" evidence="1">
    <location>
        <begin position="361"/>
        <end position="382"/>
    </location>
</feature>
<dbReference type="PANTHER" id="PTHR13325:SF3">
    <property type="entry name" value="MEMBRANE-BOUND TRANSCRIPTION FACTOR SITE-2 PROTEASE"/>
    <property type="match status" value="1"/>
</dbReference>
<protein>
    <submittedName>
        <fullName evidence="3">Zn-dependent proteases</fullName>
    </submittedName>
</protein>
<dbReference type="Proteomes" id="UP000053096">
    <property type="component" value="Unassembled WGS sequence"/>
</dbReference>
<feature type="transmembrane region" description="Helical" evidence="1">
    <location>
        <begin position="257"/>
        <end position="277"/>
    </location>
</feature>
<keyword evidence="1" id="KW-0472">Membrane</keyword>
<dbReference type="InterPro" id="IPR041881">
    <property type="entry name" value="PqqD_sf"/>
</dbReference>
<gene>
    <name evidence="2" type="ORF">BBN53_11535</name>
    <name evidence="3" type="ORF">ERS370011_00250</name>
</gene>
<dbReference type="EMBL" id="CYTV01000001">
    <property type="protein sequence ID" value="CUI35879.1"/>
    <property type="molecule type" value="Genomic_DNA"/>
</dbReference>
<dbReference type="EMBL" id="CP016440">
    <property type="protein sequence ID" value="ANY16472.1"/>
    <property type="molecule type" value="Genomic_DNA"/>
</dbReference>
<dbReference type="SUPFAM" id="SSF111369">
    <property type="entry name" value="HlyD-like secretion proteins"/>
    <property type="match status" value="1"/>
</dbReference>
<dbReference type="GO" id="GO:0031293">
    <property type="term" value="P:membrane protein intracellular domain proteolysis"/>
    <property type="evidence" value="ECO:0007669"/>
    <property type="project" value="TreeGrafter"/>
</dbReference>
<organism evidence="3 4">
    <name type="scientific">Bordetella pseudohinzii</name>
    <dbReference type="NCBI Taxonomy" id="1331258"/>
    <lineage>
        <taxon>Bacteria</taxon>
        <taxon>Pseudomonadati</taxon>
        <taxon>Pseudomonadota</taxon>
        <taxon>Betaproteobacteria</taxon>
        <taxon>Burkholderiales</taxon>
        <taxon>Alcaligenaceae</taxon>
        <taxon>Bordetella</taxon>
    </lineage>
</organism>
<feature type="transmembrane region" description="Helical" evidence="1">
    <location>
        <begin position="152"/>
        <end position="171"/>
    </location>
</feature>
<keyword evidence="3" id="KW-0378">Hydrolase</keyword>
<keyword evidence="1" id="KW-0812">Transmembrane</keyword>
<keyword evidence="3" id="KW-0645">Protease</keyword>
<feature type="transmembrane region" description="Helical" evidence="1">
    <location>
        <begin position="429"/>
        <end position="448"/>
    </location>
</feature>
<feature type="transmembrane region" description="Helical" evidence="1">
    <location>
        <begin position="388"/>
        <end position="409"/>
    </location>
</feature>
<feature type="transmembrane region" description="Helical" evidence="1">
    <location>
        <begin position="231"/>
        <end position="251"/>
    </location>
</feature>
<proteinExistence type="predicted"/>
<dbReference type="PANTHER" id="PTHR13325">
    <property type="entry name" value="PROTEASE M50 MEMBRANE-BOUND TRANSCRIPTION FACTOR SITE 2 PROTEASE"/>
    <property type="match status" value="1"/>
</dbReference>
<reference evidence="3 4" key="1">
    <citation type="submission" date="2015-09" db="EMBL/GenBank/DDBJ databases">
        <authorList>
            <person name="Jackson K.R."/>
            <person name="Lunt B.L."/>
            <person name="Fisher J.N.B."/>
            <person name="Gardner A.V."/>
            <person name="Bailey M.E."/>
            <person name="Deus L.M."/>
            <person name="Earl A.S."/>
            <person name="Gibby P.D."/>
            <person name="Hartmann K.A."/>
            <person name="Liu J.E."/>
            <person name="Manci A.M."/>
            <person name="Nielsen D.A."/>
            <person name="Solomon M.B."/>
            <person name="Breakwell D.P."/>
            <person name="Burnett S.H."/>
            <person name="Grose J.H."/>
        </authorList>
    </citation>
    <scope>NUCLEOTIDE SEQUENCE [LARGE SCALE GENOMIC DNA]</scope>
    <source>
        <strain evidence="3 4">2789STDY5608636</strain>
    </source>
</reference>
<evidence type="ECO:0000313" key="5">
    <source>
        <dbReference type="Proteomes" id="UP000092950"/>
    </source>
</evidence>
<reference evidence="2 5" key="2">
    <citation type="submission" date="2016-07" db="EMBL/GenBank/DDBJ databases">
        <title>Complete genome sequences of Bordetella pseudohinzii.</title>
        <authorList>
            <person name="Spilker T."/>
            <person name="Darrah R."/>
            <person name="LiPuma J.J."/>
        </authorList>
    </citation>
    <scope>NUCLEOTIDE SEQUENCE [LARGE SCALE GENOMIC DNA]</scope>
    <source>
        <strain evidence="2 5">HI4681</strain>
    </source>
</reference>
<dbReference type="RefSeq" id="WP_043209371.1">
    <property type="nucleotide sequence ID" value="NZ_CAJGUP010000197.1"/>
</dbReference>
<name>A0A0J6F5B8_9BORD</name>
<keyword evidence="5" id="KW-1185">Reference proteome</keyword>